<evidence type="ECO:0000313" key="2">
    <source>
        <dbReference type="EMBL" id="BDR92768.1"/>
    </source>
</evidence>
<organism evidence="3 4">
    <name type="scientific">Vulcanisaeta souniana JCM 11219</name>
    <dbReference type="NCBI Taxonomy" id="1293586"/>
    <lineage>
        <taxon>Archaea</taxon>
        <taxon>Thermoproteota</taxon>
        <taxon>Thermoprotei</taxon>
        <taxon>Thermoproteales</taxon>
        <taxon>Thermoproteaceae</taxon>
        <taxon>Vulcanisaeta</taxon>
    </lineage>
</organism>
<feature type="transmembrane region" description="Helical" evidence="1">
    <location>
        <begin position="192"/>
        <end position="214"/>
    </location>
</feature>
<evidence type="ECO:0000313" key="5">
    <source>
        <dbReference type="Proteomes" id="UP001060771"/>
    </source>
</evidence>
<dbReference type="EMBL" id="BMNM01000008">
    <property type="protein sequence ID" value="GGI82285.1"/>
    <property type="molecule type" value="Genomic_DNA"/>
</dbReference>
<dbReference type="RefSeq" id="WP_188603702.1">
    <property type="nucleotide sequence ID" value="NZ_AP026830.1"/>
</dbReference>
<evidence type="ECO:0000256" key="1">
    <source>
        <dbReference type="SAM" id="Phobius"/>
    </source>
</evidence>
<gene>
    <name evidence="3" type="ORF">GCM10007112_18780</name>
    <name evidence="2" type="ORF">Vsou_18610</name>
</gene>
<dbReference type="Proteomes" id="UP001060771">
    <property type="component" value="Chromosome"/>
</dbReference>
<protein>
    <recommendedName>
        <fullName evidence="6">DUF4129 domain-containing protein</fullName>
    </recommendedName>
</protein>
<evidence type="ECO:0000313" key="3">
    <source>
        <dbReference type="EMBL" id="GGI82285.1"/>
    </source>
</evidence>
<evidence type="ECO:0000313" key="4">
    <source>
        <dbReference type="Proteomes" id="UP000657075"/>
    </source>
</evidence>
<dbReference type="Proteomes" id="UP000657075">
    <property type="component" value="Unassembled WGS sequence"/>
</dbReference>
<dbReference type="GeneID" id="76207401"/>
<sequence length="301" mass="32313">MQINKPFIPVLTALLLIIALFTPLYAIGGTYVGFYNIINWPVISVVLYNGTSTGNGVVIVITPENPLNQQYEAFSGIGLISDHYFLINGVIYANGTINIASLTPVNASMSSGGVSNAISGTGNNSAYGGFEHVVIGGRTYGVGQIRIRQLPSGLKGTGIANNGTNQAVNAAPTPTRFTAGGEPTRASSLRAVLLDSSVITTLLLITILILTPFIELDSRNYRDCINTSFTGLVRRLGLRNPSLTHRDIGNYLVGSLGANNDAVNRLINYYEVAIYGNGDVNCEEFKELVRAVLNEVRRRSR</sequence>
<reference evidence="3" key="1">
    <citation type="journal article" date="2014" name="Int. J. Syst. Evol. Microbiol.">
        <title>Complete genome sequence of Corynebacterium casei LMG S-19264T (=DSM 44701T), isolated from a smear-ripened cheese.</title>
        <authorList>
            <consortium name="US DOE Joint Genome Institute (JGI-PGF)"/>
            <person name="Walter F."/>
            <person name="Albersmeier A."/>
            <person name="Kalinowski J."/>
            <person name="Ruckert C."/>
        </authorList>
    </citation>
    <scope>NUCLEOTIDE SEQUENCE</scope>
    <source>
        <strain evidence="3">JCM 11219</strain>
    </source>
</reference>
<keyword evidence="1" id="KW-0472">Membrane</keyword>
<keyword evidence="5" id="KW-1185">Reference proteome</keyword>
<keyword evidence="1" id="KW-1133">Transmembrane helix</keyword>
<accession>A0A830E8L1</accession>
<evidence type="ECO:0008006" key="6">
    <source>
        <dbReference type="Google" id="ProtNLM"/>
    </source>
</evidence>
<dbReference type="OrthoDB" id="29229at2157"/>
<reference evidence="3" key="2">
    <citation type="submission" date="2020-09" db="EMBL/GenBank/DDBJ databases">
        <authorList>
            <person name="Sun Q."/>
            <person name="Ohkuma M."/>
        </authorList>
    </citation>
    <scope>NUCLEOTIDE SEQUENCE</scope>
    <source>
        <strain evidence="3">JCM 11219</strain>
    </source>
</reference>
<dbReference type="AlphaFoldDB" id="A0A830E8L1"/>
<dbReference type="EMBL" id="AP026830">
    <property type="protein sequence ID" value="BDR92768.1"/>
    <property type="molecule type" value="Genomic_DNA"/>
</dbReference>
<reference evidence="2" key="4">
    <citation type="journal article" date="2023" name="Microbiol. Resour. Announc.">
        <title>Complete Genome Sequence of Vulcanisaeta souniana Strain IC-059, a Hyperthermophilic Archaeon Isolated from Hot Spring Water in Japan.</title>
        <authorList>
            <person name="Kato S."/>
            <person name="Itoh T."/>
            <person name="Wu L."/>
            <person name="Ma J."/>
            <person name="Ohkuma M."/>
        </authorList>
    </citation>
    <scope>NUCLEOTIDE SEQUENCE</scope>
    <source>
        <strain evidence="2">JCM 11219</strain>
    </source>
</reference>
<proteinExistence type="predicted"/>
<keyword evidence="1" id="KW-0812">Transmembrane</keyword>
<name>A0A830E8L1_9CREN</name>
<reference evidence="5" key="3">
    <citation type="submission" date="2022-09" db="EMBL/GenBank/DDBJ databases">
        <title>Complete genome sequence of Vulcanisaeta souniana.</title>
        <authorList>
            <person name="Kato S."/>
            <person name="Itoh T."/>
            <person name="Ohkuma M."/>
        </authorList>
    </citation>
    <scope>NUCLEOTIDE SEQUENCE [LARGE SCALE GENOMIC DNA]</scope>
    <source>
        <strain evidence="5">JCM 11219</strain>
    </source>
</reference>